<feature type="region of interest" description="Disordered" evidence="2">
    <location>
        <begin position="188"/>
        <end position="244"/>
    </location>
</feature>
<dbReference type="GeneID" id="102543780"/>
<accession>A0ABM5BS40</accession>
<name>A0ABM5BS40_VICPA</name>
<evidence type="ECO:0000313" key="4">
    <source>
        <dbReference type="RefSeq" id="XP_072799219.1"/>
    </source>
</evidence>
<organism evidence="3 4">
    <name type="scientific">Vicugna pacos</name>
    <name type="common">Alpaca</name>
    <name type="synonym">Lama pacos</name>
    <dbReference type="NCBI Taxonomy" id="30538"/>
    <lineage>
        <taxon>Eukaryota</taxon>
        <taxon>Metazoa</taxon>
        <taxon>Chordata</taxon>
        <taxon>Craniata</taxon>
        <taxon>Vertebrata</taxon>
        <taxon>Euteleostomi</taxon>
        <taxon>Mammalia</taxon>
        <taxon>Eutheria</taxon>
        <taxon>Laurasiatheria</taxon>
        <taxon>Artiodactyla</taxon>
        <taxon>Tylopoda</taxon>
        <taxon>Camelidae</taxon>
        <taxon>Vicugna</taxon>
    </lineage>
</organism>
<sequence length="244" mass="26311">MSGRSVRAETRSRAKDDIKKVMAAIEKVRKWEKKWVTVGDTSLRIFKWVPVTDSKEKEKSKSNSSAAREPNGFPSDASANSSLLLEFQDENSNQSSVSDVYQLKVDSSTNSSPSPQQSESLSPAHTSDFRTDDSQPPTLGQEILEGESPLTQGASTHLPGKLSQLEADSTRVSCLGKPCSHAALAFAEPSLPASEVADEPPTLTKEEPVPLETQVAEEEEDSGAPPLKRFCVDQPAVPQAASES</sequence>
<keyword evidence="3" id="KW-1185">Reference proteome</keyword>
<dbReference type="Pfam" id="PF04714">
    <property type="entry name" value="BCL_N"/>
    <property type="match status" value="1"/>
</dbReference>
<comment type="similarity">
    <text evidence="1">Belongs to the BCL7 family.</text>
</comment>
<dbReference type="PANTHER" id="PTHR12767:SF5">
    <property type="entry name" value="B-CELL CLL_LYMPHOMA 7 PROTEIN FAMILY MEMBER B"/>
    <property type="match status" value="1"/>
</dbReference>
<evidence type="ECO:0000256" key="2">
    <source>
        <dbReference type="SAM" id="MobiDB-lite"/>
    </source>
</evidence>
<reference evidence="4" key="1">
    <citation type="submission" date="2025-08" db="UniProtKB">
        <authorList>
            <consortium name="RefSeq"/>
        </authorList>
    </citation>
    <scope>IDENTIFICATION</scope>
</reference>
<dbReference type="Proteomes" id="UP001652581">
    <property type="component" value="Chromosome 18"/>
</dbReference>
<feature type="compositionally biased region" description="Polar residues" evidence="2">
    <location>
        <begin position="90"/>
        <end position="99"/>
    </location>
</feature>
<evidence type="ECO:0000256" key="1">
    <source>
        <dbReference type="ARBA" id="ARBA00010326"/>
    </source>
</evidence>
<gene>
    <name evidence="4" type="primary">BCL7B</name>
</gene>
<protein>
    <submittedName>
        <fullName evidence="4">B-cell CLL/lymphoma 7 protein family member B isoform X1</fullName>
    </submittedName>
</protein>
<feature type="region of interest" description="Disordered" evidence="2">
    <location>
        <begin position="53"/>
        <end position="164"/>
    </location>
</feature>
<dbReference type="PANTHER" id="PTHR12767">
    <property type="entry name" value="BCL7 RELATED"/>
    <property type="match status" value="1"/>
</dbReference>
<dbReference type="InterPro" id="IPR006804">
    <property type="entry name" value="BCL7"/>
</dbReference>
<proteinExistence type="inferred from homology"/>
<feature type="compositionally biased region" description="Low complexity" evidence="2">
    <location>
        <begin position="107"/>
        <end position="123"/>
    </location>
</feature>
<dbReference type="RefSeq" id="XP_072799219.1">
    <property type="nucleotide sequence ID" value="XM_072943118.1"/>
</dbReference>
<evidence type="ECO:0000313" key="3">
    <source>
        <dbReference type="Proteomes" id="UP001652581"/>
    </source>
</evidence>